<accession>A0ABR5AD02</accession>
<evidence type="ECO:0008006" key="4">
    <source>
        <dbReference type="Google" id="ProtNLM"/>
    </source>
</evidence>
<organism evidence="2 3">
    <name type="scientific">Gordoniibacillus kamchatkensis</name>
    <dbReference type="NCBI Taxonomy" id="1590651"/>
    <lineage>
        <taxon>Bacteria</taxon>
        <taxon>Bacillati</taxon>
        <taxon>Bacillota</taxon>
        <taxon>Bacilli</taxon>
        <taxon>Bacillales</taxon>
        <taxon>Paenibacillaceae</taxon>
        <taxon>Gordoniibacillus</taxon>
    </lineage>
</organism>
<evidence type="ECO:0000313" key="3">
    <source>
        <dbReference type="Proteomes" id="UP000031967"/>
    </source>
</evidence>
<feature type="transmembrane region" description="Helical" evidence="1">
    <location>
        <begin position="21"/>
        <end position="41"/>
    </location>
</feature>
<feature type="transmembrane region" description="Helical" evidence="1">
    <location>
        <begin position="146"/>
        <end position="166"/>
    </location>
</feature>
<feature type="transmembrane region" description="Helical" evidence="1">
    <location>
        <begin position="244"/>
        <end position="262"/>
    </location>
</feature>
<evidence type="ECO:0000256" key="1">
    <source>
        <dbReference type="SAM" id="Phobius"/>
    </source>
</evidence>
<dbReference type="Gene3D" id="6.10.10.80">
    <property type="entry name" value="Small, acid-soluble spore protein, alpha/beta type-like"/>
    <property type="match status" value="1"/>
</dbReference>
<proteinExistence type="predicted"/>
<dbReference type="Proteomes" id="UP000031967">
    <property type="component" value="Unassembled WGS sequence"/>
</dbReference>
<feature type="transmembrane region" description="Helical" evidence="1">
    <location>
        <begin position="197"/>
        <end position="224"/>
    </location>
</feature>
<keyword evidence="1" id="KW-1133">Transmembrane helix</keyword>
<name>A0ABR5AD02_9BACL</name>
<dbReference type="InterPro" id="IPR038300">
    <property type="entry name" value="SASP_sf_alpha/beta"/>
</dbReference>
<feature type="transmembrane region" description="Helical" evidence="1">
    <location>
        <begin position="397"/>
        <end position="414"/>
    </location>
</feature>
<keyword evidence="1" id="KW-0472">Membrane</keyword>
<keyword evidence="1" id="KW-0812">Transmembrane</keyword>
<comment type="caution">
    <text evidence="2">The sequence shown here is derived from an EMBL/GenBank/DDBJ whole genome shotgun (WGS) entry which is preliminary data.</text>
</comment>
<reference evidence="2 3" key="1">
    <citation type="submission" date="2014-12" db="EMBL/GenBank/DDBJ databases">
        <title>Draft genome sequence of Paenibacillus kamchatkensis strain B-2647.</title>
        <authorList>
            <person name="Karlyshev A.V."/>
            <person name="Kudryashova E.B."/>
        </authorList>
    </citation>
    <scope>NUCLEOTIDE SEQUENCE [LARGE SCALE GENOMIC DNA]</scope>
    <source>
        <strain evidence="2 3">VKM B-2647</strain>
    </source>
</reference>
<gene>
    <name evidence="2" type="ORF">SD70_23555</name>
</gene>
<feature type="transmembrane region" description="Helical" evidence="1">
    <location>
        <begin position="426"/>
        <end position="447"/>
    </location>
</feature>
<dbReference type="Pfam" id="PF00269">
    <property type="entry name" value="SASP"/>
    <property type="match status" value="1"/>
</dbReference>
<feature type="transmembrane region" description="Helical" evidence="1">
    <location>
        <begin position="115"/>
        <end position="134"/>
    </location>
</feature>
<dbReference type="EMBL" id="JXAK01000048">
    <property type="protein sequence ID" value="KIL38924.1"/>
    <property type="molecule type" value="Genomic_DNA"/>
</dbReference>
<sequence>MTTPTRYKLPRIFRPKPGIDRLALLAAAAVIGLLLLAPPLIGVANNGDFERIMGTVGLAYPDSGEPAENRYFHYIYGKFQIKSLGLGGYVSSEIPIVLAAIGLNRLFYSSDLFDIRFLGAVYAAMFLGAFYIVLSCLRPLPRAVRVVLAALFVAVFCDIGYVAYYHSLYGEPTAFVFLLLTAGLALTLAHRAERPSAALLAVFFACAAALTAAKVQYAPVGLLLMMLAWRFRRLRSDSRWRRTWLWGIGLLALTAIGIYVTAPKEFKAINHYQSVFNGVLFRSPDPAGDLSRLGLDPSLAVLAGTNFFTANPPIAPTDPRLKPLFYDKISHSRIAAYYALHPSRLFDNVRYAADNAMMIRPYYLGNYERSASFAPGALSMKFGWWSEWKKSRLPRSPAAFAVFFCGCMAVLAYYRHRSQPIRVQLAAEVLLTVVWIAACAFLTPLIGDGVSDISKHLFLFNVCLICWPSAPPPGSSTLRFSPPGRYGGVWHSAAGRGRCAKEGHNFAHIRLLSGYATSTIRHFQGGATYMSRRRSNRPLVPNAGAALDQFKADVMRREGYPAARPEEVKYEVAKSLGIPLNSRYNGQLNTEDAGRIGGQIGGSMVREMVRLAQQKLAGSRPPGGAR</sequence>
<evidence type="ECO:0000313" key="2">
    <source>
        <dbReference type="EMBL" id="KIL38924.1"/>
    </source>
</evidence>
<protein>
    <recommendedName>
        <fullName evidence="4">Glycosyltransferase RgtA/B/C/D-like domain-containing protein</fullName>
    </recommendedName>
</protein>
<keyword evidence="3" id="KW-1185">Reference proteome</keyword>
<feature type="transmembrane region" description="Helical" evidence="1">
    <location>
        <begin position="172"/>
        <end position="190"/>
    </location>
</feature>
<dbReference type="InterPro" id="IPR001448">
    <property type="entry name" value="SASP_alpha/beta-type"/>
</dbReference>